<keyword evidence="1" id="KW-0812">Transmembrane</keyword>
<dbReference type="Proteomes" id="UP000054804">
    <property type="component" value="Unassembled WGS sequence"/>
</dbReference>
<protein>
    <submittedName>
        <fullName evidence="2">Uncharacterized protein</fullName>
    </submittedName>
</protein>
<proteinExistence type="predicted"/>
<evidence type="ECO:0000313" key="3">
    <source>
        <dbReference type="Proteomes" id="UP000054804"/>
    </source>
</evidence>
<accession>A0A0W7XAV0</accession>
<dbReference type="STRING" id="1765722.AT728_27820"/>
<dbReference type="RefSeq" id="WP_058845811.1">
    <property type="nucleotide sequence ID" value="NZ_LOCL01000024.1"/>
</dbReference>
<sequence>MAVVDGKWWDVWWPWLTVWLVTAVCVAVLVRYAVARWAFGRTGRRSASRRRRTFHGMCFYLHEQRVMDLYQTGGFSAALEQEVADRTNVTSGYGLWARFTGAAGAKARRDVTKERFTVYVQQNTPITVIGLLLDTMRREDAVVHVDLTTGHLVPNRSLADTLRHGEDERIPLSAVMSEFVSVTGRFTARRVGGDAVVLRARYGDGDPPAQVRISCAADGIRAEFLHEDDYFSGEFQARCLGKVRTWNRTAGELTLDAVAIFR</sequence>
<dbReference type="OrthoDB" id="3678830at2"/>
<dbReference type="EMBL" id="LOCL01000024">
    <property type="protein sequence ID" value="KUF20008.1"/>
    <property type="molecule type" value="Genomic_DNA"/>
</dbReference>
<evidence type="ECO:0000313" key="2">
    <source>
        <dbReference type="EMBL" id="KUF20008.1"/>
    </source>
</evidence>
<organism evidence="2 3">
    <name type="scientific">Streptomyces silvensis</name>
    <dbReference type="NCBI Taxonomy" id="1765722"/>
    <lineage>
        <taxon>Bacteria</taxon>
        <taxon>Bacillati</taxon>
        <taxon>Actinomycetota</taxon>
        <taxon>Actinomycetes</taxon>
        <taxon>Kitasatosporales</taxon>
        <taxon>Streptomycetaceae</taxon>
        <taxon>Streptomyces</taxon>
    </lineage>
</organism>
<gene>
    <name evidence="2" type="ORF">AT728_27820</name>
</gene>
<name>A0A0W7XAV0_9ACTN</name>
<reference evidence="2 3" key="1">
    <citation type="submission" date="2015-12" db="EMBL/GenBank/DDBJ databases">
        <title>Draft genome sequence of Streptomyces silvensis ATCC 53525, a producer of novel hormone antagonists.</title>
        <authorList>
            <person name="Johnston C.W."/>
            <person name="Li Y."/>
            <person name="Magarvey N.A."/>
        </authorList>
    </citation>
    <scope>NUCLEOTIDE SEQUENCE [LARGE SCALE GENOMIC DNA]</scope>
    <source>
        <strain evidence="2 3">ATCC 53525</strain>
    </source>
</reference>
<dbReference type="AlphaFoldDB" id="A0A0W7XAV0"/>
<feature type="transmembrane region" description="Helical" evidence="1">
    <location>
        <begin position="12"/>
        <end position="34"/>
    </location>
</feature>
<comment type="caution">
    <text evidence="2">The sequence shown here is derived from an EMBL/GenBank/DDBJ whole genome shotgun (WGS) entry which is preliminary data.</text>
</comment>
<keyword evidence="3" id="KW-1185">Reference proteome</keyword>
<evidence type="ECO:0000256" key="1">
    <source>
        <dbReference type="SAM" id="Phobius"/>
    </source>
</evidence>
<keyword evidence="1" id="KW-0472">Membrane</keyword>
<keyword evidence="1" id="KW-1133">Transmembrane helix</keyword>